<dbReference type="InterPro" id="IPR029058">
    <property type="entry name" value="AB_hydrolase_fold"/>
</dbReference>
<dbReference type="OrthoDB" id="9800754at2"/>
<comment type="subunit">
    <text evidence="2">Homodimer.</text>
</comment>
<evidence type="ECO:0000256" key="2">
    <source>
        <dbReference type="HAMAP-Rule" id="MF_00296"/>
    </source>
</evidence>
<keyword evidence="2" id="KW-0963">Cytoplasm</keyword>
<dbReference type="GO" id="GO:0004414">
    <property type="term" value="F:homoserine O-acetyltransferase activity"/>
    <property type="evidence" value="ECO:0007669"/>
    <property type="project" value="UniProtKB-UniRule"/>
</dbReference>
<feature type="active site" description="Nucleophile" evidence="2 3">
    <location>
        <position position="157"/>
    </location>
</feature>
<proteinExistence type="inferred from homology"/>
<dbReference type="Pfam" id="PF00561">
    <property type="entry name" value="Abhydrolase_1"/>
    <property type="match status" value="1"/>
</dbReference>
<dbReference type="PANTHER" id="PTHR32268:SF11">
    <property type="entry name" value="HOMOSERINE O-ACETYLTRANSFERASE"/>
    <property type="match status" value="1"/>
</dbReference>
<evidence type="ECO:0000256" key="3">
    <source>
        <dbReference type="PIRSR" id="PIRSR000443-1"/>
    </source>
</evidence>
<comment type="subcellular location">
    <subcellularLocation>
        <location evidence="2">Cytoplasm</location>
    </subcellularLocation>
</comment>
<dbReference type="EC" id="2.3.1.31" evidence="2"/>
<sequence length="367" mass="38833">MTVHAPAPVAFPGERVRNIAIGPLRLESGEVLPDVELAVQSWGTPSPTRDNVVLVLHALTGDSHVTGPAGPPDHPTPGWWDGLVGEGRPLDTRRWCAVAANVLGGCYGSTGPTATHPDGTVWSGRFPEVTVRDQVAAEAALADVLGVREFAAVVGGSMGGARALEWAIGRPDRVRAAMVLAVGARATADQIGTQSTQVAAITADPDWQGGHYHATGRAPRAGLALARRIAHLTYRSETELDERFGNDDQRPGLPAVESYLRHQARKLVARFDAASYVVLTRALNGHDVGRGRGGVDAALASCPVPFVIGGIDSDRLYPLRLQRELADKLPGCAGLDVIRSRQGHDGFLTETAAVGELLTRALRLAER</sequence>
<evidence type="ECO:0000313" key="6">
    <source>
        <dbReference type="Proteomes" id="UP000282084"/>
    </source>
</evidence>
<protein>
    <recommendedName>
        <fullName evidence="2">Homoserine O-acetyltransferase</fullName>
        <shortName evidence="2">HAT</shortName>
        <ecNumber evidence="2">2.3.1.31</ecNumber>
    </recommendedName>
    <alternativeName>
        <fullName evidence="2">Homoserine transacetylase</fullName>
        <shortName evidence="2">HTA</shortName>
    </alternativeName>
</protein>
<dbReference type="HAMAP" id="MF_00296">
    <property type="entry name" value="MetX_acyltransf"/>
    <property type="match status" value="1"/>
</dbReference>
<dbReference type="InterPro" id="IPR000073">
    <property type="entry name" value="AB_hydrolase_1"/>
</dbReference>
<comment type="similarity">
    <text evidence="2">Belongs to the AB hydrolase superfamily. MetX family.</text>
</comment>
<feature type="domain" description="AB hydrolase-1" evidence="4">
    <location>
        <begin position="51"/>
        <end position="350"/>
    </location>
</feature>
<comment type="caution">
    <text evidence="5">The sequence shown here is derived from an EMBL/GenBank/DDBJ whole genome shotgun (WGS) entry which is preliminary data.</text>
</comment>
<feature type="binding site" evidence="2">
    <location>
        <position position="227"/>
    </location>
    <ligand>
        <name>substrate</name>
    </ligand>
</feature>
<dbReference type="Proteomes" id="UP000282084">
    <property type="component" value="Unassembled WGS sequence"/>
</dbReference>
<keyword evidence="2" id="KW-0012">Acyltransferase</keyword>
<evidence type="ECO:0000313" key="5">
    <source>
        <dbReference type="EMBL" id="RKT54431.1"/>
    </source>
</evidence>
<comment type="pathway">
    <text evidence="2">Amino-acid biosynthesis; L-methionine biosynthesis via de novo pathway; O-acetyl-L-homoserine from L-homoserine: step 1/1.</text>
</comment>
<dbReference type="GO" id="GO:0005737">
    <property type="term" value="C:cytoplasm"/>
    <property type="evidence" value="ECO:0007669"/>
    <property type="project" value="UniProtKB-SubCell"/>
</dbReference>
<comment type="catalytic activity">
    <reaction evidence="2">
        <text>L-homoserine + acetyl-CoA = O-acetyl-L-homoserine + CoA</text>
        <dbReference type="Rhea" id="RHEA:13701"/>
        <dbReference type="ChEBI" id="CHEBI:57287"/>
        <dbReference type="ChEBI" id="CHEBI:57288"/>
        <dbReference type="ChEBI" id="CHEBI:57476"/>
        <dbReference type="ChEBI" id="CHEBI:57716"/>
        <dbReference type="EC" id="2.3.1.31"/>
    </reaction>
</comment>
<dbReference type="GO" id="GO:0009092">
    <property type="term" value="P:homoserine metabolic process"/>
    <property type="evidence" value="ECO:0007669"/>
    <property type="project" value="TreeGrafter"/>
</dbReference>
<accession>A0A495VYC3</accession>
<feature type="active site" evidence="2 3">
    <location>
        <position position="344"/>
    </location>
</feature>
<dbReference type="NCBIfam" id="NF001209">
    <property type="entry name" value="PRK00175.1"/>
    <property type="match status" value="1"/>
</dbReference>
<organism evidence="5 6">
    <name type="scientific">Saccharothrix australiensis</name>
    <dbReference type="NCBI Taxonomy" id="2072"/>
    <lineage>
        <taxon>Bacteria</taxon>
        <taxon>Bacillati</taxon>
        <taxon>Actinomycetota</taxon>
        <taxon>Actinomycetes</taxon>
        <taxon>Pseudonocardiales</taxon>
        <taxon>Pseudonocardiaceae</taxon>
        <taxon>Saccharothrix</taxon>
    </lineage>
</organism>
<feature type="binding site" evidence="2">
    <location>
        <position position="345"/>
    </location>
    <ligand>
        <name>substrate</name>
    </ligand>
</feature>
<dbReference type="PANTHER" id="PTHR32268">
    <property type="entry name" value="HOMOSERINE O-ACETYLTRANSFERASE"/>
    <property type="match status" value="1"/>
</dbReference>
<evidence type="ECO:0000259" key="4">
    <source>
        <dbReference type="Pfam" id="PF00561"/>
    </source>
</evidence>
<dbReference type="PIRSF" id="PIRSF000443">
    <property type="entry name" value="Homoser_Ac_trans"/>
    <property type="match status" value="1"/>
</dbReference>
<dbReference type="InterPro" id="IPR008220">
    <property type="entry name" value="HAT_MetX-like"/>
</dbReference>
<comment type="function">
    <text evidence="2">Transfers an acetyl group from acetyl-CoA to L-homoserine, forming acetyl-L-homoserine.</text>
</comment>
<dbReference type="EMBL" id="RBXO01000001">
    <property type="protein sequence ID" value="RKT54431.1"/>
    <property type="molecule type" value="Genomic_DNA"/>
</dbReference>
<evidence type="ECO:0000256" key="1">
    <source>
        <dbReference type="ARBA" id="ARBA00022679"/>
    </source>
</evidence>
<dbReference type="GO" id="GO:0009086">
    <property type="term" value="P:methionine biosynthetic process"/>
    <property type="evidence" value="ECO:0007669"/>
    <property type="project" value="UniProtKB-UniRule"/>
</dbReference>
<dbReference type="NCBIfam" id="TIGR01392">
    <property type="entry name" value="homoserO_Ac_trn"/>
    <property type="match status" value="1"/>
</dbReference>
<name>A0A495VYC3_9PSEU</name>
<dbReference type="SUPFAM" id="SSF53474">
    <property type="entry name" value="alpha/beta-Hydrolases"/>
    <property type="match status" value="1"/>
</dbReference>
<dbReference type="UniPathway" id="UPA00051">
    <property type="reaction ID" value="UER00074"/>
</dbReference>
<feature type="active site" evidence="2 3">
    <location>
        <position position="314"/>
    </location>
</feature>
<keyword evidence="1 2" id="KW-0808">Transferase</keyword>
<dbReference type="RefSeq" id="WP_121006065.1">
    <property type="nucleotide sequence ID" value="NZ_RBXO01000001.1"/>
</dbReference>
<dbReference type="Gene3D" id="3.40.50.1820">
    <property type="entry name" value="alpha/beta hydrolase"/>
    <property type="match status" value="1"/>
</dbReference>
<comment type="caution">
    <text evidence="2">Lacks conserved residue(s) required for the propagation of feature annotation.</text>
</comment>
<gene>
    <name evidence="2" type="primary">metXA</name>
    <name evidence="5" type="ORF">C8E97_3053</name>
</gene>
<keyword evidence="6" id="KW-1185">Reference proteome</keyword>
<keyword evidence="2" id="KW-0486">Methionine biosynthesis</keyword>
<keyword evidence="2" id="KW-0028">Amino-acid biosynthesis</keyword>
<dbReference type="AlphaFoldDB" id="A0A495VYC3"/>
<reference evidence="5 6" key="1">
    <citation type="submission" date="2018-10" db="EMBL/GenBank/DDBJ databases">
        <title>Sequencing the genomes of 1000 actinobacteria strains.</title>
        <authorList>
            <person name="Klenk H.-P."/>
        </authorList>
    </citation>
    <scope>NUCLEOTIDE SEQUENCE [LARGE SCALE GENOMIC DNA]</scope>
    <source>
        <strain evidence="5 6">DSM 43800</strain>
    </source>
</reference>